<dbReference type="InterPro" id="IPR037731">
    <property type="entry name" value="ASY3-like"/>
</dbReference>
<sequence length="374" mass="42417">MVDSVNIRHKTRKEDVSMVSNAEKVPSKVNSMGEGNNGEGVNAAIKGNPMETPEHSSSQWIKYGIDAAAAPRTYSVQFFANQKSAFQFGDGKQKNIERVSSRREGGKDETKERVEDFLFLQLHRKISCHKKKWWIKQIEQKNRREALRIKLWDILGTVSSQNKQVSQDPEVGVYNLNPEQNIDKKSKPFVKSRQNSDTIEPDFESPDQTIRRPVTRSLTKKRAPSKVQTNKTRNAPSSTYTRTHSEKNIFSFEERFSGRLNAAAVTNASPKSYRKKRERKGLKAEAHRICFPAKNSADEMEQSPRFEFRTATKNFSPSSPTKNNFGELDDQSPGHCSFSSLLASKPDYYKADVGTESSDDAEELEDSHLMKSEA</sequence>
<evidence type="ECO:0000313" key="4">
    <source>
        <dbReference type="Proteomes" id="UP000585474"/>
    </source>
</evidence>
<dbReference type="Proteomes" id="UP000585474">
    <property type="component" value="Unassembled WGS sequence"/>
</dbReference>
<feature type="compositionally biased region" description="Polar residues" evidence="1">
    <location>
        <begin position="226"/>
        <end position="242"/>
    </location>
</feature>
<comment type="caution">
    <text evidence="3">The sequence shown here is derived from an EMBL/GenBank/DDBJ whole genome shotgun (WGS) entry which is preliminary data.</text>
</comment>
<feature type="region of interest" description="Disordered" evidence="1">
    <location>
        <begin position="307"/>
        <end position="333"/>
    </location>
</feature>
<dbReference type="AlphaFoldDB" id="A0A7J0FJL2"/>
<feature type="compositionally biased region" description="Polar residues" evidence="1">
    <location>
        <begin position="311"/>
        <end position="324"/>
    </location>
</feature>
<protein>
    <recommendedName>
        <fullName evidence="2">Meiosis-specific protein ASY3-like coiled-coil domain-containing protein</fullName>
    </recommendedName>
</protein>
<name>A0A7J0FJL2_9ERIC</name>
<evidence type="ECO:0000313" key="3">
    <source>
        <dbReference type="EMBL" id="GFY98616.1"/>
    </source>
</evidence>
<keyword evidence="4" id="KW-1185">Reference proteome</keyword>
<organism evidence="3 4">
    <name type="scientific">Actinidia rufa</name>
    <dbReference type="NCBI Taxonomy" id="165716"/>
    <lineage>
        <taxon>Eukaryota</taxon>
        <taxon>Viridiplantae</taxon>
        <taxon>Streptophyta</taxon>
        <taxon>Embryophyta</taxon>
        <taxon>Tracheophyta</taxon>
        <taxon>Spermatophyta</taxon>
        <taxon>Magnoliopsida</taxon>
        <taxon>eudicotyledons</taxon>
        <taxon>Gunneridae</taxon>
        <taxon>Pentapetalae</taxon>
        <taxon>asterids</taxon>
        <taxon>Ericales</taxon>
        <taxon>Actinidiaceae</taxon>
        <taxon>Actinidia</taxon>
    </lineage>
</organism>
<evidence type="ECO:0000259" key="2">
    <source>
        <dbReference type="Pfam" id="PF20435"/>
    </source>
</evidence>
<reference evidence="3 4" key="1">
    <citation type="submission" date="2019-07" db="EMBL/GenBank/DDBJ databases">
        <title>De Novo Assembly of kiwifruit Actinidia rufa.</title>
        <authorList>
            <person name="Sugita-Konishi S."/>
            <person name="Sato K."/>
            <person name="Mori E."/>
            <person name="Abe Y."/>
            <person name="Kisaki G."/>
            <person name="Hamano K."/>
            <person name="Suezawa K."/>
            <person name="Otani M."/>
            <person name="Fukuda T."/>
            <person name="Manabe T."/>
            <person name="Gomi K."/>
            <person name="Tabuchi M."/>
            <person name="Akimitsu K."/>
            <person name="Kataoka I."/>
        </authorList>
    </citation>
    <scope>NUCLEOTIDE SEQUENCE [LARGE SCALE GENOMIC DNA]</scope>
    <source>
        <strain evidence="4">cv. Fuchu</strain>
    </source>
</reference>
<dbReference type="PANTHER" id="PTHR36027:SF1">
    <property type="entry name" value="MEIOSIS-SPECIFIC PROTEIN ASY3"/>
    <property type="match status" value="1"/>
</dbReference>
<dbReference type="GO" id="GO:0051321">
    <property type="term" value="P:meiotic cell cycle"/>
    <property type="evidence" value="ECO:0007669"/>
    <property type="project" value="InterPro"/>
</dbReference>
<accession>A0A7J0FJL2</accession>
<evidence type="ECO:0000256" key="1">
    <source>
        <dbReference type="SAM" id="MobiDB-lite"/>
    </source>
</evidence>
<feature type="domain" description="Meiosis-specific protein ASY3-like coiled-coil" evidence="2">
    <location>
        <begin position="101"/>
        <end position="332"/>
    </location>
</feature>
<proteinExistence type="predicted"/>
<feature type="region of interest" description="Disordered" evidence="1">
    <location>
        <begin position="186"/>
        <end position="244"/>
    </location>
</feature>
<dbReference type="PANTHER" id="PTHR36027">
    <property type="entry name" value="MEIOSIS-SPECIFIC PROTEIN ASY3"/>
    <property type="match status" value="1"/>
</dbReference>
<feature type="region of interest" description="Disordered" evidence="1">
    <location>
        <begin position="351"/>
        <end position="374"/>
    </location>
</feature>
<dbReference type="Pfam" id="PF20435">
    <property type="entry name" value="ASY3-like"/>
    <property type="match status" value="1"/>
</dbReference>
<gene>
    <name evidence="3" type="ORF">Acr_13g0000170</name>
</gene>
<dbReference type="EMBL" id="BJWL01000013">
    <property type="protein sequence ID" value="GFY98616.1"/>
    <property type="molecule type" value="Genomic_DNA"/>
</dbReference>
<dbReference type="InterPro" id="IPR046845">
    <property type="entry name" value="ASY3-like_CC"/>
</dbReference>
<dbReference type="OrthoDB" id="751607at2759"/>